<organism evidence="1 2">
    <name type="scientific">Nitrosomonas ureae</name>
    <dbReference type="NCBI Taxonomy" id="44577"/>
    <lineage>
        <taxon>Bacteria</taxon>
        <taxon>Pseudomonadati</taxon>
        <taxon>Pseudomonadota</taxon>
        <taxon>Betaproteobacteria</taxon>
        <taxon>Nitrosomonadales</taxon>
        <taxon>Nitrosomonadaceae</taxon>
        <taxon>Nitrosomonas</taxon>
    </lineage>
</organism>
<gene>
    <name evidence="1" type="ORF">SAMN05216334_11255</name>
</gene>
<evidence type="ECO:0000313" key="2">
    <source>
        <dbReference type="Proteomes" id="UP000236753"/>
    </source>
</evidence>
<dbReference type="AlphaFoldDB" id="A0A1H5VEH2"/>
<dbReference type="EMBL" id="FNUX01000012">
    <property type="protein sequence ID" value="SEF85762.1"/>
    <property type="molecule type" value="Genomic_DNA"/>
</dbReference>
<proteinExistence type="predicted"/>
<sequence length="53" mass="6241">MSWTKFQPRLPYLLIPFVMEQDEILALNSVENTIFGGAFENKYIDVFIDIFIL</sequence>
<name>A0A1H5VEH2_9PROT</name>
<evidence type="ECO:0000313" key="1">
    <source>
        <dbReference type="EMBL" id="SEF85762.1"/>
    </source>
</evidence>
<reference evidence="1 2" key="1">
    <citation type="submission" date="2016-10" db="EMBL/GenBank/DDBJ databases">
        <authorList>
            <person name="de Groot N.N."/>
        </authorList>
    </citation>
    <scope>NUCLEOTIDE SEQUENCE [LARGE SCALE GENOMIC DNA]</scope>
    <source>
        <strain evidence="1 2">Nm13</strain>
    </source>
</reference>
<protein>
    <submittedName>
        <fullName evidence="1">Uncharacterized protein</fullName>
    </submittedName>
</protein>
<accession>A0A1H5VEH2</accession>
<dbReference type="Proteomes" id="UP000236753">
    <property type="component" value="Unassembled WGS sequence"/>
</dbReference>